<dbReference type="InterPro" id="IPR009050">
    <property type="entry name" value="Globin-like_sf"/>
</dbReference>
<dbReference type="EMBL" id="CP119312">
    <property type="protein sequence ID" value="WEK02689.1"/>
    <property type="molecule type" value="Genomic_DNA"/>
</dbReference>
<reference evidence="1" key="1">
    <citation type="submission" date="2023-03" db="EMBL/GenBank/DDBJ databases">
        <title>Andean soil-derived lignocellulolytic bacterial consortium as a source of novel taxa and putative plastic-active enzymes.</title>
        <authorList>
            <person name="Diaz-Garcia L."/>
            <person name="Chuvochina M."/>
            <person name="Feuerriegel G."/>
            <person name="Bunk B."/>
            <person name="Sproer C."/>
            <person name="Streit W.R."/>
            <person name="Rodriguez L.M."/>
            <person name="Overmann J."/>
            <person name="Jimenez D.J."/>
        </authorList>
    </citation>
    <scope>NUCLEOTIDE SEQUENCE</scope>
    <source>
        <strain evidence="1">MAG 4196</strain>
    </source>
</reference>
<gene>
    <name evidence="1" type="ORF">P0Y65_10755</name>
</gene>
<sequence length="165" mass="18959">MSDVDNPRPPLGTQHRRVGWETPEGLDEALIRRVVDSFYADARRDPVIGPIFNRVVAPEAWPAHLATIADFWSSMLLGTGRYAGRPMPKHMAMPELADEHFMRWLSLFRRTAENLCPPDIAALFIERSERIGNSFRMNIYMRRGDDITTLGPLERETSPIWTPER</sequence>
<dbReference type="SUPFAM" id="SSF46458">
    <property type="entry name" value="Globin-like"/>
    <property type="match status" value="1"/>
</dbReference>
<proteinExistence type="predicted"/>
<evidence type="ECO:0000313" key="1">
    <source>
        <dbReference type="EMBL" id="WEK02689.1"/>
    </source>
</evidence>
<name>A0AAJ5VSQ1_9HYPH</name>
<dbReference type="AlphaFoldDB" id="A0AAJ5VSQ1"/>
<dbReference type="InterPro" id="IPR012292">
    <property type="entry name" value="Globin/Proto"/>
</dbReference>
<dbReference type="Gene3D" id="1.10.490.10">
    <property type="entry name" value="Globins"/>
    <property type="match status" value="1"/>
</dbReference>
<organism evidence="1 2">
    <name type="scientific">Candidatus Devosia phytovorans</name>
    <dbReference type="NCBI Taxonomy" id="3121372"/>
    <lineage>
        <taxon>Bacteria</taxon>
        <taxon>Pseudomonadati</taxon>
        <taxon>Pseudomonadota</taxon>
        <taxon>Alphaproteobacteria</taxon>
        <taxon>Hyphomicrobiales</taxon>
        <taxon>Devosiaceae</taxon>
        <taxon>Devosia</taxon>
    </lineage>
</organism>
<accession>A0AAJ5VSQ1</accession>
<evidence type="ECO:0000313" key="2">
    <source>
        <dbReference type="Proteomes" id="UP001217476"/>
    </source>
</evidence>
<dbReference type="Proteomes" id="UP001217476">
    <property type="component" value="Chromosome"/>
</dbReference>
<dbReference type="GO" id="GO:0020037">
    <property type="term" value="F:heme binding"/>
    <property type="evidence" value="ECO:0007669"/>
    <property type="project" value="InterPro"/>
</dbReference>
<protein>
    <submittedName>
        <fullName evidence="1">Group III truncated hemoglobin</fullName>
    </submittedName>
</protein>
<dbReference type="GO" id="GO:0019825">
    <property type="term" value="F:oxygen binding"/>
    <property type="evidence" value="ECO:0007669"/>
    <property type="project" value="InterPro"/>
</dbReference>
<dbReference type="CDD" id="cd08916">
    <property type="entry name" value="TrHb3_P"/>
    <property type="match status" value="1"/>
</dbReference>